<feature type="signal peptide" evidence="1">
    <location>
        <begin position="1"/>
        <end position="28"/>
    </location>
</feature>
<reference evidence="3" key="1">
    <citation type="journal article" date="2019" name="Int. J. Syst. Evol. Microbiol.">
        <title>The Global Catalogue of Microorganisms (GCM) 10K type strain sequencing project: providing services to taxonomists for standard genome sequencing and annotation.</title>
        <authorList>
            <consortium name="The Broad Institute Genomics Platform"/>
            <consortium name="The Broad Institute Genome Sequencing Center for Infectious Disease"/>
            <person name="Wu L."/>
            <person name="Ma J."/>
        </authorList>
    </citation>
    <scope>NUCLEOTIDE SEQUENCE [LARGE SCALE GENOMIC DNA]</scope>
    <source>
        <strain evidence="3">NBRC 111981</strain>
    </source>
</reference>
<organism evidence="2 3">
    <name type="scientific">Dyella flagellata</name>
    <dbReference type="NCBI Taxonomy" id="1867833"/>
    <lineage>
        <taxon>Bacteria</taxon>
        <taxon>Pseudomonadati</taxon>
        <taxon>Pseudomonadota</taxon>
        <taxon>Gammaproteobacteria</taxon>
        <taxon>Lysobacterales</taxon>
        <taxon>Rhodanobacteraceae</taxon>
        <taxon>Dyella</taxon>
    </lineage>
</organism>
<protein>
    <recommendedName>
        <fullName evidence="4">Alpha,alpha-trehalase</fullName>
    </recommendedName>
</protein>
<dbReference type="PRINTS" id="PR00744">
    <property type="entry name" value="GLHYDRLASE37"/>
</dbReference>
<evidence type="ECO:0000256" key="1">
    <source>
        <dbReference type="SAM" id="SignalP"/>
    </source>
</evidence>
<comment type="caution">
    <text evidence="2">The sequence shown here is derived from an EMBL/GenBank/DDBJ whole genome shotgun (WGS) entry which is preliminary data.</text>
</comment>
<keyword evidence="3" id="KW-1185">Reference proteome</keyword>
<dbReference type="EMBL" id="BSOA01000018">
    <property type="protein sequence ID" value="GLQ88473.1"/>
    <property type="molecule type" value="Genomic_DNA"/>
</dbReference>
<feature type="chain" id="PRO_5046660479" description="Alpha,alpha-trehalase" evidence="1">
    <location>
        <begin position="29"/>
        <end position="555"/>
    </location>
</feature>
<keyword evidence="1" id="KW-0732">Signal</keyword>
<dbReference type="InterPro" id="IPR012341">
    <property type="entry name" value="6hp_glycosidase-like_sf"/>
</dbReference>
<evidence type="ECO:0000313" key="2">
    <source>
        <dbReference type="EMBL" id="GLQ88473.1"/>
    </source>
</evidence>
<accession>A0ABQ5XA34</accession>
<evidence type="ECO:0008006" key="4">
    <source>
        <dbReference type="Google" id="ProtNLM"/>
    </source>
</evidence>
<dbReference type="InterPro" id="IPR001661">
    <property type="entry name" value="Glyco_hydro_37"/>
</dbReference>
<dbReference type="PANTHER" id="PTHR23403:SF6">
    <property type="entry name" value="CYTOSOLIC NEUTRAL TREHALASE-RELATED"/>
    <property type="match status" value="1"/>
</dbReference>
<proteinExistence type="predicted"/>
<dbReference type="RefSeq" id="WP_404649217.1">
    <property type="nucleotide sequence ID" value="NZ_BSOA01000018.1"/>
</dbReference>
<dbReference type="Pfam" id="PF01204">
    <property type="entry name" value="Trehalase"/>
    <property type="match status" value="2"/>
</dbReference>
<dbReference type="PANTHER" id="PTHR23403">
    <property type="entry name" value="TREHALASE"/>
    <property type="match status" value="1"/>
</dbReference>
<name>A0ABQ5XA34_9GAMM</name>
<sequence length="555" mass="61588">MKSTLRRTFANSSSLVLLSAMLVATASAAQPDPAKTRAYIDKAWATLTRSQDECKSLLDPKIRARPVLYLPAQFTAPQDLLQAQKRCNIDVHTLPRSIEQLGDVDATKLPVQGLLYLPHPYVVPGGFFNEMYGWDSYFILLGLVADHRTELARDMVDNALFEVQYYGGVLNANRSYYLSRSQPPFLSRMMVSLLNDPASFPDADAKRAWLEKAYPLAVRNHDIWTRPEHLAGNTGLARYYDFGSGPVLEAQDSEFYNGVIKWLIAHPGDNPGYLIKAAQHPDAAEAERLKTQSCDVLASKVCAGDWVDGYRLSADYYHGDRAMRESGFDTNFHYGPFGGSTHHYADVSLNSLLYRYEMDLHDFAQQLGKADDAKRWALAAAARKQAMDKYLWRPEFGMYRDYDFIAGKPSDAPYLTTFYPLWAGAASPQQAASVRGKLSIFELPGGLAMDNRPSGAQWNAPFGWAPTNWLAVAGLDAYGFHEDAHRIAGKFNATIDRSLAADGTIREKYNMASGNANVKVSAGYTTNVIGFGWTNGVYLMMEEILSGTKTKAAVP</sequence>
<dbReference type="SUPFAM" id="SSF48208">
    <property type="entry name" value="Six-hairpin glycosidases"/>
    <property type="match status" value="1"/>
</dbReference>
<dbReference type="Proteomes" id="UP001156627">
    <property type="component" value="Unassembled WGS sequence"/>
</dbReference>
<dbReference type="Gene3D" id="1.50.10.10">
    <property type="match status" value="1"/>
</dbReference>
<dbReference type="InterPro" id="IPR008928">
    <property type="entry name" value="6-hairpin_glycosidase_sf"/>
</dbReference>
<evidence type="ECO:0000313" key="3">
    <source>
        <dbReference type="Proteomes" id="UP001156627"/>
    </source>
</evidence>
<gene>
    <name evidence="2" type="ORF">GCM10007898_20430</name>
</gene>